<dbReference type="SUPFAM" id="SSF82693">
    <property type="entry name" value="Multidrug efflux transporter AcrB pore domain, PN1, PN2, PC1 and PC2 subdomains"/>
    <property type="match status" value="2"/>
</dbReference>
<dbReference type="PRINTS" id="PR00702">
    <property type="entry name" value="ACRIFLAVINRP"/>
</dbReference>
<feature type="transmembrane region" description="Helical" evidence="8">
    <location>
        <begin position="428"/>
        <end position="451"/>
    </location>
</feature>
<feature type="transmembrane region" description="Helical" evidence="8">
    <location>
        <begin position="958"/>
        <end position="978"/>
    </location>
</feature>
<comment type="caution">
    <text evidence="9">The sequence shown here is derived from an EMBL/GenBank/DDBJ whole genome shotgun (WGS) entry which is preliminary data.</text>
</comment>
<dbReference type="PANTHER" id="PTHR32063:SF68">
    <property type="entry name" value="PROBALE CATION EFFLUX SYSTEM PROTEIN"/>
    <property type="match status" value="1"/>
</dbReference>
<feature type="transmembrane region" description="Helical" evidence="8">
    <location>
        <begin position="463"/>
        <end position="494"/>
    </location>
</feature>
<dbReference type="NCBIfam" id="TIGR00914">
    <property type="entry name" value="2A0601"/>
    <property type="match status" value="1"/>
</dbReference>
<dbReference type="Proteomes" id="UP000439780">
    <property type="component" value="Unassembled WGS sequence"/>
</dbReference>
<dbReference type="GO" id="GO:0042910">
    <property type="term" value="F:xenobiotic transmembrane transporter activity"/>
    <property type="evidence" value="ECO:0007669"/>
    <property type="project" value="TreeGrafter"/>
</dbReference>
<dbReference type="Gene3D" id="3.30.2090.10">
    <property type="entry name" value="Multidrug efflux transporter AcrB TolC docking domain, DN and DC subdomains"/>
    <property type="match status" value="2"/>
</dbReference>
<gene>
    <name evidence="9" type="ORF">GRI58_14610</name>
</gene>
<dbReference type="InterPro" id="IPR027463">
    <property type="entry name" value="AcrB_DN_DC_subdom"/>
</dbReference>
<evidence type="ECO:0000256" key="5">
    <source>
        <dbReference type="ARBA" id="ARBA00022692"/>
    </source>
</evidence>
<proteinExistence type="inferred from homology"/>
<dbReference type="OrthoDB" id="9758757at2"/>
<dbReference type="PANTHER" id="PTHR32063">
    <property type="match status" value="1"/>
</dbReference>
<evidence type="ECO:0000256" key="4">
    <source>
        <dbReference type="ARBA" id="ARBA00022475"/>
    </source>
</evidence>
<evidence type="ECO:0000256" key="8">
    <source>
        <dbReference type="SAM" id="Phobius"/>
    </source>
</evidence>
<dbReference type="AlphaFoldDB" id="A0A845AKP7"/>
<sequence length="1033" mass="110661">MLQSFIRKALDLRLAVLALAALLAGIGGWSFANLPIDAFPDISSTQVKIILKAPGMTPEEIESRVITPIEMEMLGIPNQSVLRSVAKYAIADITIDFADGTDIYWARNQVAERLNAVMGDMPTNVSGGMAPISTPLSEMFMFTLEGPQSLAEKRKVLDWTIRPALRTVPGVADVNALGGYAETFEVSPDNAALVAAGLSTADLSAAIEDSNRNDGAGRIISGEEALIVRSIGAIRTHDDLANVVVKTDNGAVVRLGDVARIGTGSLTRYGAVSKNGEGEAVEGLVVGLRGADAGKLVDGVKARLEQLKPTLPAGMSIHVFYDRSDLISRAVGTVEDALLEATVLVVILLVLFLGDFRASAIVAVALPMAVLLTFIFMRAVGLTANLMSLGGLAIAVGILVDGAIVVVENVVERLSDEKHATESKLHTIFIATTEVAKPVASGLAIIALVFLPLLSLQGLEGKLFSPVAVTIVLAIVSALVLSLTLVPVLAYYLLKVKHGHHEPWLIRKIAPGYHKLLDGAFRRKYLVFSIAGIALILTGVAYSMTGKTFMPTMDEGSIIVQLNKLPSISLKHSVEGDMKVQRALLRQVPEIKEIVARVGSDELGLDPMSLNETDTFLVLKPREEWSVDSKEALLDRIRQVLKQFPGIEPAYTQPIEMRTSEMLSGARGDLAIKLFGPDLMELSRLAGEIQTQLESIDGTSEAMTMANDSVDYLQLDIDRVAAGRLGMSVSDLQDAMRAEVEGIRSGVVTEGIRRVPIVIRADTITYQSAQQFVDTVYRSSSGTLVRAGDIARVDQIEGPVKLEHENGSRFAMVQAFVSGRDLVGYVDEAKALIGKNVNLPQGYRLEWGGQFENQQRASARLMVVLPISILVIFAILYFTLGSVRASLLILTNIPFAMVGGMISLALSGEYLSVPASVGFIALLGIAVLNGLVMVSYFRQLRENGMPLAQAVRQGAERRLRPVLMTASIAAFGLVPLLFATGPGSEIQRPLAIVVIGGLVSATLLTLVLLPILYERFGESAAERGDTQGESAHA</sequence>
<keyword evidence="7 8" id="KW-0472">Membrane</keyword>
<keyword evidence="5 8" id="KW-0812">Transmembrane</keyword>
<feature type="transmembrane region" description="Helical" evidence="8">
    <location>
        <begin position="361"/>
        <end position="380"/>
    </location>
</feature>
<feature type="transmembrane region" description="Helical" evidence="8">
    <location>
        <begin position="913"/>
        <end position="937"/>
    </location>
</feature>
<feature type="transmembrane region" description="Helical" evidence="8">
    <location>
        <begin position="887"/>
        <end position="907"/>
    </location>
</feature>
<accession>A0A845AKP7</accession>
<feature type="transmembrane region" description="Helical" evidence="8">
    <location>
        <begin position="337"/>
        <end position="354"/>
    </location>
</feature>
<dbReference type="Gene3D" id="3.30.70.1430">
    <property type="entry name" value="Multidrug efflux transporter AcrB pore domain"/>
    <property type="match status" value="2"/>
</dbReference>
<organism evidence="9 10">
    <name type="scientific">Qipengyuania algicida</name>
    <dbReference type="NCBI Taxonomy" id="1836209"/>
    <lineage>
        <taxon>Bacteria</taxon>
        <taxon>Pseudomonadati</taxon>
        <taxon>Pseudomonadota</taxon>
        <taxon>Alphaproteobacteria</taxon>
        <taxon>Sphingomonadales</taxon>
        <taxon>Erythrobacteraceae</taxon>
        <taxon>Qipengyuania</taxon>
    </lineage>
</organism>
<evidence type="ECO:0000256" key="1">
    <source>
        <dbReference type="ARBA" id="ARBA00004651"/>
    </source>
</evidence>
<evidence type="ECO:0000256" key="3">
    <source>
        <dbReference type="ARBA" id="ARBA00022448"/>
    </source>
</evidence>
<feature type="transmembrane region" description="Helical" evidence="8">
    <location>
        <begin position="990"/>
        <end position="1013"/>
    </location>
</feature>
<evidence type="ECO:0000256" key="7">
    <source>
        <dbReference type="ARBA" id="ARBA00023136"/>
    </source>
</evidence>
<dbReference type="InterPro" id="IPR001036">
    <property type="entry name" value="Acrflvin-R"/>
</dbReference>
<dbReference type="Gene3D" id="3.30.70.1320">
    <property type="entry name" value="Multidrug efflux transporter AcrB pore domain like"/>
    <property type="match status" value="1"/>
</dbReference>
<dbReference type="GO" id="GO:0008324">
    <property type="term" value="F:monoatomic cation transmembrane transporter activity"/>
    <property type="evidence" value="ECO:0007669"/>
    <property type="project" value="InterPro"/>
</dbReference>
<dbReference type="GO" id="GO:0005886">
    <property type="term" value="C:plasma membrane"/>
    <property type="evidence" value="ECO:0007669"/>
    <property type="project" value="UniProtKB-SubCell"/>
</dbReference>
<keyword evidence="6 8" id="KW-1133">Transmembrane helix</keyword>
<reference evidence="9 10" key="1">
    <citation type="submission" date="2019-12" db="EMBL/GenBank/DDBJ databases">
        <title>Genomic-based taxomic classification of the family Erythrobacteraceae.</title>
        <authorList>
            <person name="Xu L."/>
        </authorList>
    </citation>
    <scope>NUCLEOTIDE SEQUENCE [LARGE SCALE GENOMIC DNA]</scope>
    <source>
        <strain evidence="9 10">KEMB 9005-328</strain>
    </source>
</reference>
<keyword evidence="3" id="KW-0813">Transport</keyword>
<evidence type="ECO:0000313" key="9">
    <source>
        <dbReference type="EMBL" id="MXP30039.1"/>
    </source>
</evidence>
<dbReference type="Gene3D" id="3.30.70.1440">
    <property type="entry name" value="Multidrug efflux transporter AcrB pore domain"/>
    <property type="match status" value="1"/>
</dbReference>
<dbReference type="Pfam" id="PF00873">
    <property type="entry name" value="ACR_tran"/>
    <property type="match status" value="1"/>
</dbReference>
<feature type="transmembrane region" description="Helical" evidence="8">
    <location>
        <begin position="525"/>
        <end position="544"/>
    </location>
</feature>
<evidence type="ECO:0000256" key="6">
    <source>
        <dbReference type="ARBA" id="ARBA00022989"/>
    </source>
</evidence>
<dbReference type="SUPFAM" id="SSF82714">
    <property type="entry name" value="Multidrug efflux transporter AcrB TolC docking domain, DN and DC subdomains"/>
    <property type="match status" value="2"/>
</dbReference>
<comment type="similarity">
    <text evidence="2">Belongs to the resistance-nodulation-cell division (RND) (TC 2.A.6) family.</text>
</comment>
<dbReference type="RefSeq" id="WP_160754330.1">
    <property type="nucleotide sequence ID" value="NZ_WTYA01000014.1"/>
</dbReference>
<feature type="transmembrane region" description="Helical" evidence="8">
    <location>
        <begin position="386"/>
        <end position="407"/>
    </location>
</feature>
<keyword evidence="4" id="KW-1003">Cell membrane</keyword>
<comment type="subcellular location">
    <subcellularLocation>
        <location evidence="1">Cell membrane</location>
        <topology evidence="1">Multi-pass membrane protein</topology>
    </subcellularLocation>
</comment>
<evidence type="ECO:0000256" key="2">
    <source>
        <dbReference type="ARBA" id="ARBA00010942"/>
    </source>
</evidence>
<name>A0A845AKP7_9SPHN</name>
<dbReference type="EMBL" id="WTYA01000014">
    <property type="protein sequence ID" value="MXP30039.1"/>
    <property type="molecule type" value="Genomic_DNA"/>
</dbReference>
<dbReference type="InterPro" id="IPR004763">
    <property type="entry name" value="CusA-like"/>
</dbReference>
<evidence type="ECO:0000313" key="10">
    <source>
        <dbReference type="Proteomes" id="UP000439780"/>
    </source>
</evidence>
<dbReference type="SUPFAM" id="SSF82866">
    <property type="entry name" value="Multidrug efflux transporter AcrB transmembrane domain"/>
    <property type="match status" value="2"/>
</dbReference>
<feature type="transmembrane region" description="Helical" evidence="8">
    <location>
        <begin position="861"/>
        <end position="880"/>
    </location>
</feature>
<dbReference type="Gene3D" id="1.20.1640.10">
    <property type="entry name" value="Multidrug efflux transporter AcrB transmembrane domain"/>
    <property type="match status" value="2"/>
</dbReference>
<keyword evidence="10" id="KW-1185">Reference proteome</keyword>
<protein>
    <submittedName>
        <fullName evidence="9">CusA/CzcA family heavy metal efflux RND transporter</fullName>
    </submittedName>
</protein>